<dbReference type="PANTHER" id="PTHR46730">
    <property type="entry name" value="POLYCYSTIN-1"/>
    <property type="match status" value="1"/>
</dbReference>
<dbReference type="GO" id="GO:0005261">
    <property type="term" value="F:monoatomic cation channel activity"/>
    <property type="evidence" value="ECO:0007669"/>
    <property type="project" value="TreeGrafter"/>
</dbReference>
<feature type="domain" description="PKD" evidence="6">
    <location>
        <begin position="245"/>
        <end position="298"/>
    </location>
</feature>
<dbReference type="CDD" id="cd00146">
    <property type="entry name" value="PKD"/>
    <property type="match status" value="1"/>
</dbReference>
<dbReference type="InterPro" id="IPR000601">
    <property type="entry name" value="PKD_dom"/>
</dbReference>
<dbReference type="EMBL" id="JABAIL010000007">
    <property type="protein sequence ID" value="NLR93582.1"/>
    <property type="molecule type" value="Genomic_DNA"/>
</dbReference>
<dbReference type="Pfam" id="PF18911">
    <property type="entry name" value="PKD_4"/>
    <property type="match status" value="2"/>
</dbReference>
<keyword evidence="8" id="KW-1185">Reference proteome</keyword>
<feature type="domain" description="PKD" evidence="6">
    <location>
        <begin position="330"/>
        <end position="380"/>
    </location>
</feature>
<dbReference type="PANTHER" id="PTHR46730:SF4">
    <property type="entry name" value="POLYCYSTIC KIDNEY DISEASE PROTEIN 1-LIKE 1"/>
    <property type="match status" value="1"/>
</dbReference>
<evidence type="ECO:0000256" key="3">
    <source>
        <dbReference type="ARBA" id="ARBA00022737"/>
    </source>
</evidence>
<keyword evidence="3" id="KW-0677">Repeat</keyword>
<gene>
    <name evidence="7" type="ORF">HGP29_20455</name>
</gene>
<dbReference type="GO" id="GO:0006816">
    <property type="term" value="P:calcium ion transport"/>
    <property type="evidence" value="ECO:0007669"/>
    <property type="project" value="TreeGrafter"/>
</dbReference>
<reference evidence="7 8" key="1">
    <citation type="submission" date="2020-04" db="EMBL/GenBank/DDBJ databases">
        <title>Flammeovirga sp. SR4, a novel species isolated from seawater.</title>
        <authorList>
            <person name="Wang X."/>
        </authorList>
    </citation>
    <scope>NUCLEOTIDE SEQUENCE [LARGE SCALE GENOMIC DNA]</scope>
    <source>
        <strain evidence="7 8">SR4</strain>
    </source>
</reference>
<evidence type="ECO:0000256" key="2">
    <source>
        <dbReference type="ARBA" id="ARBA00022692"/>
    </source>
</evidence>
<evidence type="ECO:0000256" key="5">
    <source>
        <dbReference type="ARBA" id="ARBA00023136"/>
    </source>
</evidence>
<dbReference type="Proteomes" id="UP000585050">
    <property type="component" value="Unassembled WGS sequence"/>
</dbReference>
<dbReference type="SUPFAM" id="SSF49299">
    <property type="entry name" value="PKD domain"/>
    <property type="match status" value="9"/>
</dbReference>
<sequence length="2309" mass="255265">MKLRIYDILLLFLLTLFFVPDIYAQQLMVGNQNAGNPFPSDLGGCNNFNSKFYIDEQGNGSITNLRWDFGDGSPIIYGNTNPTKIFFNTSDNTIVYTITATFDQGGGEKVLTGDVTIFPAPEVEFEASVYQGCTGTQVAFTKTSTINVNGLQFLINGQTLTEGVYSNPLPANPGGYVAYLVGTTDNGCYINSEIHTKIVITDIVELQLNPEEVVSCLNTHTENFSVSAILADGSNTPVTLPDDEYIWDFGDGSTATGQNVSHTFDIANGDNYTVTVSADNGGCPVSETIPVSIGVGTDMFTVTEPSSFCAFYPVTFTPTLPSNLDGDNITWDFGDGSSTQTTQLPNSVSHNFTNSTNANIQYTITSTLDNGCAYSEVITVPPMTLSGISITADQTEFCTDNNFTVNLGIDNLNNVTNFFWRLKGTNDQDEVNNTTPSYTFSSYGTYTIELVANDFGECVIDEIVITSTPIVVSIDGIIDDCEFHSLDLDYSLTQNGSPITDTSVSRTWTINGRNTGFNDNSSNTTFNLSNLAADEYDITIDLDFGNGCTSTVTEVLRVGEKINLAFSIEIDGNDGLIEPNVCNGTVVDFNNTTVSSIPDNDIQYFWDYNVADVNNPNWTPANNVGGDGQFTYDDLDDGEYIVGFWARQDGCETDPVFQKINVIIPRANFDLLITDVCDPNSITIQNLSSGASTGGEYVWDFEVNGRTEQIRTTDENHDIINDQLYKDLNVTYGETLNVTLTVYNTGSQPTIQPPTYCEDEFSSSVTVALKPDPLAITWGESSTNYNMPSDVCTSTPIYFNPGVSDAGTYEWTFTNTNTGSIVNITSRRPNYTFTEEGTWEFEVDVNYDNGCSDQLKSGTINVYEMTLSISDSENNICLGEPVTYSVDAGSILNAPNITWEWWVDNRDGSTAIMESSGSTNVIDDFTYTYTYVNNPQRRSKRVYLRVYSDACPLEVFENTRVTQPQLDFSGDVDDYINFVYKCDYIETYVDPKITDETVYNIQNGSTLWNITAPDGSTTTVTPDAQSSNIYQFNSFTEGQYTIELTITDQNGCSVTDEITFDVPELPIGEARFTPSELSLDCPSSITFTDLADNTDGNSITRTDADGNIVPITKWTWAIEKGGSTVFMLEETSGSISYFFEPGDYIIKLTTEDAEGCTFTADDFVLEVGGVSGSFYIYKKAGYAPLTTSMEAIPGYVSDDVISIEYIWDSDYGDGGDNQIQEFTYALNQDVSYTPKLIFQSQIQAPNGTISSCDYGAVSDEFISVFRIPEVVLGDIHLCTSAGDTTVEGYDKTFEVANVDIPGKFSYKGETKYQWFVDGNLIPEADGGMDSVVTFTYGNTGGYFEVDPDDEDGRDYTLKIWVDAEYVDYVNPAYNHTDTETASSERTFNVKYDPTLTPELEEITSICLYDSATFDASASGFTPFSRGTITNYTFEISDGSNIIETIAQEDSVLKYKFTTEGTYDITMTITSDNLCNEASITKQVVVEPIPTVDFSSTTVCLGEPTTFDNLSSFNGTLLSTDSTTIQEVRWYFDHLNAPTVVHSNTISPEYIFPSEGTYEVKLEVYTVFGCVEEIIKEVTINPLPSITPDEDTYICFGESITLSVIGGTTYEWSTSETTPSITVTPTADSTTYYVKAWNEFGCLTEDSVKIYMIPTFRESLTEFRACEGETIELDGSINEFEGTVENFDWSNGETTSSITVTETGDYTITNRVLRPDGQYCTLVKTFRAVFNELPQEFDQDTLVHCFNTGDITIQAPEQPGYTYLWDQGETTSSVTRSQIGVYSVTIIDTSDTTNCETYTSVEVIDPITDANFTATSVCVGFPTTLTADYINTDDITVEYAWNLSGFDTTTTTPILEYTFPTHGIQAVSLVVTPVGGCSSEEIINNVTVFELPEPSFSVEDICVFNEAEFINLSTLEGRNLRSGDFGIAKVEWDFNYDGVSDNFTSEEFSPRNLYNEVGTFNVLLQITTTNGCIKRFERELNVHPEPTITITEDFYICEGETADLTAEGGVVYLWSNNQTSGNITVQPTEDQTYSVMVTNEFGCVSYDSVTVFVIPKIETEQVVYEVCETEEVTLDANIGNYSGTTQGFVWSTGETSSTITVSEPGEYSVVNTVLHESGKECTFSQTFEVIHRPLPPEFAVTDTVICFETAIEIELQAPQDNGFLYYWEDTGETTSSVKRDEEGEYTVRIIDANYDTECETITSIQVTDICPPKMHTPTAMTPNQDGLNDEFLIRSKYALNIDLTIYNRWGEIIFNRRYADSDQARTEGQGWDAKWRGKLVPGSVYTVIIEYDSELDGSHHRESSHVTVIR</sequence>
<dbReference type="RefSeq" id="WP_168884297.1">
    <property type="nucleotide sequence ID" value="NZ_JABAIL010000007.1"/>
</dbReference>
<dbReference type="InterPro" id="IPR013783">
    <property type="entry name" value="Ig-like_fold"/>
</dbReference>
<dbReference type="Gene3D" id="2.60.40.10">
    <property type="entry name" value="Immunoglobulins"/>
    <property type="match status" value="8"/>
</dbReference>
<dbReference type="InterPro" id="IPR035986">
    <property type="entry name" value="PKD_dom_sf"/>
</dbReference>
<accession>A0A7X8SNT7</accession>
<comment type="caution">
    <text evidence="7">The sequence shown here is derived from an EMBL/GenBank/DDBJ whole genome shotgun (WGS) entry which is preliminary data.</text>
</comment>
<dbReference type="PROSITE" id="PS50093">
    <property type="entry name" value="PKD"/>
    <property type="match status" value="2"/>
</dbReference>
<proteinExistence type="predicted"/>
<evidence type="ECO:0000256" key="1">
    <source>
        <dbReference type="ARBA" id="ARBA00004141"/>
    </source>
</evidence>
<keyword evidence="4" id="KW-1133">Transmembrane helix</keyword>
<protein>
    <recommendedName>
        <fullName evidence="6">PKD domain-containing protein</fullName>
    </recommendedName>
</protein>
<comment type="subcellular location">
    <subcellularLocation>
        <location evidence="1">Membrane</location>
        <topology evidence="1">Multi-pass membrane protein</topology>
    </subcellularLocation>
</comment>
<dbReference type="SMART" id="SM00089">
    <property type="entry name" value="PKD"/>
    <property type="match status" value="5"/>
</dbReference>
<name>A0A7X8SNT7_9BACT</name>
<evidence type="ECO:0000259" key="6">
    <source>
        <dbReference type="PROSITE" id="PS50093"/>
    </source>
</evidence>
<evidence type="ECO:0000313" key="8">
    <source>
        <dbReference type="Proteomes" id="UP000585050"/>
    </source>
</evidence>
<dbReference type="GO" id="GO:0005886">
    <property type="term" value="C:plasma membrane"/>
    <property type="evidence" value="ECO:0007669"/>
    <property type="project" value="TreeGrafter"/>
</dbReference>
<evidence type="ECO:0000256" key="4">
    <source>
        <dbReference type="ARBA" id="ARBA00022989"/>
    </source>
</evidence>
<evidence type="ECO:0000313" key="7">
    <source>
        <dbReference type="EMBL" id="NLR93582.1"/>
    </source>
</evidence>
<keyword evidence="5" id="KW-0472">Membrane</keyword>
<keyword evidence="2" id="KW-0812">Transmembrane</keyword>
<organism evidence="7 8">
    <name type="scientific">Flammeovirga agarivorans</name>
    <dbReference type="NCBI Taxonomy" id="2726742"/>
    <lineage>
        <taxon>Bacteria</taxon>
        <taxon>Pseudomonadati</taxon>
        <taxon>Bacteroidota</taxon>
        <taxon>Cytophagia</taxon>
        <taxon>Cytophagales</taxon>
        <taxon>Flammeovirgaceae</taxon>
        <taxon>Flammeovirga</taxon>
    </lineage>
</organism>
<dbReference type="Pfam" id="PF13585">
    <property type="entry name" value="CHU_C"/>
    <property type="match status" value="1"/>
</dbReference>
<dbReference type="InterPro" id="IPR022409">
    <property type="entry name" value="PKD/Chitinase_dom"/>
</dbReference>